<feature type="transmembrane region" description="Helical" evidence="1">
    <location>
        <begin position="36"/>
        <end position="54"/>
    </location>
</feature>
<comment type="caution">
    <text evidence="2">The sequence shown here is derived from an EMBL/GenBank/DDBJ whole genome shotgun (WGS) entry which is preliminary data.</text>
</comment>
<dbReference type="PANTHER" id="PTHR37692">
    <property type="entry name" value="HYPOTHETICAL MEMBRANE SPANNING PROTEIN"/>
    <property type="match status" value="1"/>
</dbReference>
<sequence length="138" mass="15173">MEALSAWAAYAVLASGVLAALGVARIRKGDRMLHPRLMLAAVALAAIFLVLYLLKWSLVGTVRYGGPEPGRVPYLVLLLSHTLAATLNVPLVLGAIYAAWRGRWNLHKRWARVAVPVWLYAAATGWLVYWVLARWGVS</sequence>
<dbReference type="Pfam" id="PF04238">
    <property type="entry name" value="DUF420"/>
    <property type="match status" value="1"/>
</dbReference>
<gene>
    <name evidence="2" type="ORF">ENK37_03775</name>
</gene>
<proteinExistence type="predicted"/>
<keyword evidence="1" id="KW-0812">Transmembrane</keyword>
<accession>A0A7C4ZH91</accession>
<protein>
    <submittedName>
        <fullName evidence="2">DUF420 domain-containing protein</fullName>
    </submittedName>
</protein>
<dbReference type="Proteomes" id="UP000885759">
    <property type="component" value="Unassembled WGS sequence"/>
</dbReference>
<organism evidence="2">
    <name type="scientific">Oceanithermus profundus</name>
    <dbReference type="NCBI Taxonomy" id="187137"/>
    <lineage>
        <taxon>Bacteria</taxon>
        <taxon>Thermotogati</taxon>
        <taxon>Deinococcota</taxon>
        <taxon>Deinococci</taxon>
        <taxon>Thermales</taxon>
        <taxon>Thermaceae</taxon>
        <taxon>Oceanithermus</taxon>
    </lineage>
</organism>
<dbReference type="AlphaFoldDB" id="A0A7C4ZH91"/>
<feature type="transmembrane region" description="Helical" evidence="1">
    <location>
        <begin position="6"/>
        <end position="24"/>
    </location>
</feature>
<feature type="transmembrane region" description="Helical" evidence="1">
    <location>
        <begin position="110"/>
        <end position="132"/>
    </location>
</feature>
<keyword evidence="1" id="KW-1133">Transmembrane helix</keyword>
<keyword evidence="1" id="KW-0472">Membrane</keyword>
<dbReference type="PANTHER" id="PTHR37692:SF1">
    <property type="entry name" value="DUF420 DOMAIN-CONTAINING PROTEIN"/>
    <property type="match status" value="1"/>
</dbReference>
<evidence type="ECO:0000256" key="1">
    <source>
        <dbReference type="SAM" id="Phobius"/>
    </source>
</evidence>
<evidence type="ECO:0000313" key="2">
    <source>
        <dbReference type="EMBL" id="HGY09161.1"/>
    </source>
</evidence>
<name>A0A7C4ZH91_9DEIN</name>
<feature type="transmembrane region" description="Helical" evidence="1">
    <location>
        <begin position="74"/>
        <end position="98"/>
    </location>
</feature>
<dbReference type="InterPro" id="IPR007352">
    <property type="entry name" value="DUF420"/>
</dbReference>
<dbReference type="EMBL" id="DRPZ01000099">
    <property type="protein sequence ID" value="HGY09161.1"/>
    <property type="molecule type" value="Genomic_DNA"/>
</dbReference>
<reference evidence="2" key="1">
    <citation type="journal article" date="2020" name="mSystems">
        <title>Genome- and Community-Level Interaction Insights into Carbon Utilization and Element Cycling Functions of Hydrothermarchaeota in Hydrothermal Sediment.</title>
        <authorList>
            <person name="Zhou Z."/>
            <person name="Liu Y."/>
            <person name="Xu W."/>
            <person name="Pan J."/>
            <person name="Luo Z.H."/>
            <person name="Li M."/>
        </authorList>
    </citation>
    <scope>NUCLEOTIDE SEQUENCE [LARGE SCALE GENOMIC DNA]</scope>
    <source>
        <strain evidence="2">HyVt-570</strain>
    </source>
</reference>